<organism evidence="1 2">
    <name type="scientific">Dreissena polymorpha</name>
    <name type="common">Zebra mussel</name>
    <name type="synonym">Mytilus polymorpha</name>
    <dbReference type="NCBI Taxonomy" id="45954"/>
    <lineage>
        <taxon>Eukaryota</taxon>
        <taxon>Metazoa</taxon>
        <taxon>Spiralia</taxon>
        <taxon>Lophotrochozoa</taxon>
        <taxon>Mollusca</taxon>
        <taxon>Bivalvia</taxon>
        <taxon>Autobranchia</taxon>
        <taxon>Heteroconchia</taxon>
        <taxon>Euheterodonta</taxon>
        <taxon>Imparidentia</taxon>
        <taxon>Neoheterodontei</taxon>
        <taxon>Myida</taxon>
        <taxon>Dreissenoidea</taxon>
        <taxon>Dreissenidae</taxon>
        <taxon>Dreissena</taxon>
    </lineage>
</organism>
<reference evidence="1" key="1">
    <citation type="journal article" date="2019" name="bioRxiv">
        <title>The Genome of the Zebra Mussel, Dreissena polymorpha: A Resource for Invasive Species Research.</title>
        <authorList>
            <person name="McCartney M.A."/>
            <person name="Auch B."/>
            <person name="Kono T."/>
            <person name="Mallez S."/>
            <person name="Zhang Y."/>
            <person name="Obille A."/>
            <person name="Becker A."/>
            <person name="Abrahante J.E."/>
            <person name="Garbe J."/>
            <person name="Badalamenti J.P."/>
            <person name="Herman A."/>
            <person name="Mangelson H."/>
            <person name="Liachko I."/>
            <person name="Sullivan S."/>
            <person name="Sone E.D."/>
            <person name="Koren S."/>
            <person name="Silverstein K.A.T."/>
            <person name="Beckman K.B."/>
            <person name="Gohl D.M."/>
        </authorList>
    </citation>
    <scope>NUCLEOTIDE SEQUENCE</scope>
    <source>
        <strain evidence="1">Duluth1</strain>
        <tissue evidence="1">Whole animal</tissue>
    </source>
</reference>
<dbReference type="AlphaFoldDB" id="A0A9D4BSE9"/>
<sequence length="68" mass="8245">MLKFRFWRGLKSEELRNATRVHFENNVTYEELRNKVREEEFEMKLLKDKDNKHKMGKVSQLAVETDAC</sequence>
<keyword evidence="2" id="KW-1185">Reference proteome</keyword>
<proteinExistence type="predicted"/>
<dbReference type="EMBL" id="JAIWYP010000014">
    <property type="protein sequence ID" value="KAH3706352.1"/>
    <property type="molecule type" value="Genomic_DNA"/>
</dbReference>
<evidence type="ECO:0000313" key="1">
    <source>
        <dbReference type="EMBL" id="KAH3706352.1"/>
    </source>
</evidence>
<comment type="caution">
    <text evidence="1">The sequence shown here is derived from an EMBL/GenBank/DDBJ whole genome shotgun (WGS) entry which is preliminary data.</text>
</comment>
<protein>
    <submittedName>
        <fullName evidence="1">Uncharacterized protein</fullName>
    </submittedName>
</protein>
<reference evidence="1" key="2">
    <citation type="submission" date="2020-11" db="EMBL/GenBank/DDBJ databases">
        <authorList>
            <person name="McCartney M.A."/>
            <person name="Auch B."/>
            <person name="Kono T."/>
            <person name="Mallez S."/>
            <person name="Becker A."/>
            <person name="Gohl D.M."/>
            <person name="Silverstein K.A.T."/>
            <person name="Koren S."/>
            <person name="Bechman K.B."/>
            <person name="Herman A."/>
            <person name="Abrahante J.E."/>
            <person name="Garbe J."/>
        </authorList>
    </citation>
    <scope>NUCLEOTIDE SEQUENCE</scope>
    <source>
        <strain evidence="1">Duluth1</strain>
        <tissue evidence="1">Whole animal</tissue>
    </source>
</reference>
<evidence type="ECO:0000313" key="2">
    <source>
        <dbReference type="Proteomes" id="UP000828390"/>
    </source>
</evidence>
<name>A0A9D4BSE9_DREPO</name>
<dbReference type="Proteomes" id="UP000828390">
    <property type="component" value="Unassembled WGS sequence"/>
</dbReference>
<accession>A0A9D4BSE9</accession>
<gene>
    <name evidence="1" type="ORF">DPMN_065738</name>
</gene>